<keyword evidence="2" id="KW-0472">Membrane</keyword>
<feature type="region of interest" description="Disordered" evidence="1">
    <location>
        <begin position="58"/>
        <end position="97"/>
    </location>
</feature>
<dbReference type="EMBL" id="JBEZAE010000043">
    <property type="protein sequence ID" value="MEU7075652.1"/>
    <property type="molecule type" value="Genomic_DNA"/>
</dbReference>
<proteinExistence type="predicted"/>
<dbReference type="RefSeq" id="WP_358476362.1">
    <property type="nucleotide sequence ID" value="NZ_JBEZAE010000043.1"/>
</dbReference>
<feature type="compositionally biased region" description="Low complexity" evidence="1">
    <location>
        <begin position="59"/>
        <end position="77"/>
    </location>
</feature>
<accession>A0ABV3CLK8</accession>
<sequence length="97" mass="10708">MGEELLLASKWDVGFDVVRFLWMGFFSNLPAWARYTVLALFGATLVYGFVSWLRNRSGSATEAGEPTPEAAMETASESAEDAPDAQETVRDGETRVR</sequence>
<evidence type="ECO:0000256" key="2">
    <source>
        <dbReference type="SAM" id="Phobius"/>
    </source>
</evidence>
<keyword evidence="4" id="KW-1185">Reference proteome</keyword>
<keyword evidence="2" id="KW-0812">Transmembrane</keyword>
<evidence type="ECO:0008006" key="5">
    <source>
        <dbReference type="Google" id="ProtNLM"/>
    </source>
</evidence>
<feature type="transmembrane region" description="Helical" evidence="2">
    <location>
        <begin position="32"/>
        <end position="50"/>
    </location>
</feature>
<keyword evidence="2" id="KW-1133">Transmembrane helix</keyword>
<evidence type="ECO:0000313" key="3">
    <source>
        <dbReference type="EMBL" id="MEU7075652.1"/>
    </source>
</evidence>
<evidence type="ECO:0000256" key="1">
    <source>
        <dbReference type="SAM" id="MobiDB-lite"/>
    </source>
</evidence>
<feature type="compositionally biased region" description="Basic and acidic residues" evidence="1">
    <location>
        <begin position="87"/>
        <end position="97"/>
    </location>
</feature>
<name>A0ABV3CLK8_9ACTN</name>
<comment type="caution">
    <text evidence="3">The sequence shown here is derived from an EMBL/GenBank/DDBJ whole genome shotgun (WGS) entry which is preliminary data.</text>
</comment>
<organism evidence="3 4">
    <name type="scientific">Streptomyces narbonensis</name>
    <dbReference type="NCBI Taxonomy" id="67333"/>
    <lineage>
        <taxon>Bacteria</taxon>
        <taxon>Bacillati</taxon>
        <taxon>Actinomycetota</taxon>
        <taxon>Actinomycetes</taxon>
        <taxon>Kitasatosporales</taxon>
        <taxon>Streptomycetaceae</taxon>
        <taxon>Streptomyces</taxon>
    </lineage>
</organism>
<evidence type="ECO:0000313" key="4">
    <source>
        <dbReference type="Proteomes" id="UP001551329"/>
    </source>
</evidence>
<reference evidence="3 4" key="1">
    <citation type="submission" date="2024-06" db="EMBL/GenBank/DDBJ databases">
        <title>The Natural Products Discovery Center: Release of the First 8490 Sequenced Strains for Exploring Actinobacteria Biosynthetic Diversity.</title>
        <authorList>
            <person name="Kalkreuter E."/>
            <person name="Kautsar S.A."/>
            <person name="Yang D."/>
            <person name="Bader C.D."/>
            <person name="Teijaro C.N."/>
            <person name="Fluegel L."/>
            <person name="Davis C.M."/>
            <person name="Simpson J.R."/>
            <person name="Lauterbach L."/>
            <person name="Steele A.D."/>
            <person name="Gui C."/>
            <person name="Meng S."/>
            <person name="Li G."/>
            <person name="Viehrig K."/>
            <person name="Ye F."/>
            <person name="Su P."/>
            <person name="Kiefer A.F."/>
            <person name="Nichols A."/>
            <person name="Cepeda A.J."/>
            <person name="Yan W."/>
            <person name="Fan B."/>
            <person name="Jiang Y."/>
            <person name="Adhikari A."/>
            <person name="Zheng C.-J."/>
            <person name="Schuster L."/>
            <person name="Cowan T.M."/>
            <person name="Smanski M.J."/>
            <person name="Chevrette M.G."/>
            <person name="De Carvalho L.P.S."/>
            <person name="Shen B."/>
        </authorList>
    </citation>
    <scope>NUCLEOTIDE SEQUENCE [LARGE SCALE GENOMIC DNA]</scope>
    <source>
        <strain evidence="3 4">NPDC045974</strain>
    </source>
</reference>
<dbReference type="Proteomes" id="UP001551329">
    <property type="component" value="Unassembled WGS sequence"/>
</dbReference>
<gene>
    <name evidence="3" type="ORF">AB0A88_36850</name>
</gene>
<protein>
    <recommendedName>
        <fullName evidence="5">Integral membrane protein</fullName>
    </recommendedName>
</protein>